<dbReference type="GeneID" id="89975100"/>
<keyword evidence="2" id="KW-1133">Transmembrane helix</keyword>
<evidence type="ECO:0000256" key="1">
    <source>
        <dbReference type="SAM" id="MobiDB-lite"/>
    </source>
</evidence>
<gene>
    <name evidence="4" type="ORF">LTR84_006932</name>
</gene>
<keyword evidence="2" id="KW-0812">Transmembrane</keyword>
<evidence type="ECO:0000256" key="2">
    <source>
        <dbReference type="SAM" id="Phobius"/>
    </source>
</evidence>
<dbReference type="InterPro" id="IPR002656">
    <property type="entry name" value="Acyl_transf_3_dom"/>
</dbReference>
<dbReference type="AlphaFoldDB" id="A0AAV9N2C3"/>
<dbReference type="InterPro" id="IPR050879">
    <property type="entry name" value="Acyltransferase_3"/>
</dbReference>
<organism evidence="4 5">
    <name type="scientific">Exophiala bonariae</name>
    <dbReference type="NCBI Taxonomy" id="1690606"/>
    <lineage>
        <taxon>Eukaryota</taxon>
        <taxon>Fungi</taxon>
        <taxon>Dikarya</taxon>
        <taxon>Ascomycota</taxon>
        <taxon>Pezizomycotina</taxon>
        <taxon>Eurotiomycetes</taxon>
        <taxon>Chaetothyriomycetidae</taxon>
        <taxon>Chaetothyriales</taxon>
        <taxon>Herpotrichiellaceae</taxon>
        <taxon>Exophiala</taxon>
    </lineage>
</organism>
<sequence length="549" mass="62715">MAEEELLTRMEADLDRDSNNGSIAKHEDDGYAAANVSVSSYAIRDDNYDSEDVPLLPQSDDPYFDNIPLLTLSTKEHWISASLARPTQKLRWCLSYLKTLPSYLSVHLRSPGRLLKSALPTYCTPSRIPPPRQGPTAYLDSLRGYAAVIVYIFHLYDQWGDLSWRRFPFVSTFFGGPGMVSVFFVISGHVLGYGLLLSMHRREEGRMLQGLASALFRRYLRLYGSVVVAMILTLVLMRLGGYKGVYLYKPYHEDMIEQLKDWFVDLFNFCNPFSGQITDIHNDWPLGSSYLPQMWTIPVEFRGSIFLFAFCAAICKLTAKARMIVMGVVIFMAYCWQAAYIVEFTGGLLIAQISLVRDPERISGPSSLTVPMTTNAQPAPRPRLSLLSKMAHTALFIVAFLLLGENDAGQTQLRLWGSFPWVYLTKMVPPWWREQARYLFWLSWGSLGLVYSLEFFPTLRRPLEWRVSHYIGDISFGVYAMHVPVGMGLRLECLDSWRKAWAGEANWGYLLQALVITFLVLTAADYFTQLDRAVVRLGRSFQQRVFTKW</sequence>
<reference evidence="4 5" key="1">
    <citation type="submission" date="2023-08" db="EMBL/GenBank/DDBJ databases">
        <title>Black Yeasts Isolated from many extreme environments.</title>
        <authorList>
            <person name="Coleine C."/>
            <person name="Stajich J.E."/>
            <person name="Selbmann L."/>
        </authorList>
    </citation>
    <scope>NUCLEOTIDE SEQUENCE [LARGE SCALE GENOMIC DNA]</scope>
    <source>
        <strain evidence="4 5">CCFEE 5792</strain>
    </source>
</reference>
<accession>A0AAV9N2C3</accession>
<feature type="transmembrane region" description="Helical" evidence="2">
    <location>
        <begin position="220"/>
        <end position="240"/>
    </location>
</feature>
<evidence type="ECO:0000313" key="4">
    <source>
        <dbReference type="EMBL" id="KAK5046990.1"/>
    </source>
</evidence>
<feature type="domain" description="Acyltransferase 3" evidence="3">
    <location>
        <begin position="137"/>
        <end position="524"/>
    </location>
</feature>
<feature type="transmembrane region" description="Helical" evidence="2">
    <location>
        <begin position="176"/>
        <end position="199"/>
    </location>
</feature>
<comment type="caution">
    <text evidence="4">The sequence shown here is derived from an EMBL/GenBank/DDBJ whole genome shotgun (WGS) entry which is preliminary data.</text>
</comment>
<dbReference type="PANTHER" id="PTHR23028">
    <property type="entry name" value="ACETYLTRANSFERASE"/>
    <property type="match status" value="1"/>
</dbReference>
<feature type="transmembrane region" description="Helical" evidence="2">
    <location>
        <begin position="331"/>
        <end position="355"/>
    </location>
</feature>
<feature type="region of interest" description="Disordered" evidence="1">
    <location>
        <begin position="1"/>
        <end position="26"/>
    </location>
</feature>
<keyword evidence="2" id="KW-0472">Membrane</keyword>
<dbReference type="Proteomes" id="UP001358417">
    <property type="component" value="Unassembled WGS sequence"/>
</dbReference>
<dbReference type="RefSeq" id="XP_064702557.1">
    <property type="nucleotide sequence ID" value="XM_064850488.1"/>
</dbReference>
<dbReference type="Pfam" id="PF01757">
    <property type="entry name" value="Acyl_transf_3"/>
    <property type="match status" value="1"/>
</dbReference>
<evidence type="ECO:0000259" key="3">
    <source>
        <dbReference type="Pfam" id="PF01757"/>
    </source>
</evidence>
<keyword evidence="5" id="KW-1185">Reference proteome</keyword>
<dbReference type="PANTHER" id="PTHR23028:SF134">
    <property type="entry name" value="PUTATIVE (AFU_ORTHOLOGUE AFUA_4G08520)-RELATED"/>
    <property type="match status" value="1"/>
</dbReference>
<proteinExistence type="predicted"/>
<dbReference type="GO" id="GO:0016747">
    <property type="term" value="F:acyltransferase activity, transferring groups other than amino-acyl groups"/>
    <property type="evidence" value="ECO:0007669"/>
    <property type="project" value="InterPro"/>
</dbReference>
<dbReference type="EMBL" id="JAVRRD010000027">
    <property type="protein sequence ID" value="KAK5046990.1"/>
    <property type="molecule type" value="Genomic_DNA"/>
</dbReference>
<feature type="transmembrane region" description="Helical" evidence="2">
    <location>
        <begin position="301"/>
        <end position="319"/>
    </location>
</feature>
<name>A0AAV9N2C3_9EURO</name>
<evidence type="ECO:0000313" key="5">
    <source>
        <dbReference type="Proteomes" id="UP001358417"/>
    </source>
</evidence>
<protein>
    <recommendedName>
        <fullName evidence="3">Acyltransferase 3 domain-containing protein</fullName>
    </recommendedName>
</protein>